<evidence type="ECO:0000259" key="1">
    <source>
        <dbReference type="PROSITE" id="PS50994"/>
    </source>
</evidence>
<organism evidence="2 3">
    <name type="scientific">Hymenolepis diminuta</name>
    <name type="common">Rat tapeworm</name>
    <dbReference type="NCBI Taxonomy" id="6216"/>
    <lineage>
        <taxon>Eukaryota</taxon>
        <taxon>Metazoa</taxon>
        <taxon>Spiralia</taxon>
        <taxon>Lophotrochozoa</taxon>
        <taxon>Platyhelminthes</taxon>
        <taxon>Cestoda</taxon>
        <taxon>Eucestoda</taxon>
        <taxon>Cyclophyllidea</taxon>
        <taxon>Hymenolepididae</taxon>
        <taxon>Hymenolepis</taxon>
    </lineage>
</organism>
<dbReference type="InterPro" id="IPR050951">
    <property type="entry name" value="Retrovirus_Pol_polyprotein"/>
</dbReference>
<gene>
    <name evidence="2" type="ORF">WMSIL1_LOCUS11488</name>
</gene>
<evidence type="ECO:0000313" key="3">
    <source>
        <dbReference type="Proteomes" id="UP000321570"/>
    </source>
</evidence>
<dbReference type="AlphaFoldDB" id="A0A564Z1C9"/>
<keyword evidence="3" id="KW-1185">Reference proteome</keyword>
<reference evidence="2 3" key="1">
    <citation type="submission" date="2019-07" db="EMBL/GenBank/DDBJ databases">
        <authorList>
            <person name="Jastrzebski P J."/>
            <person name="Paukszto L."/>
            <person name="Jastrzebski P J."/>
        </authorList>
    </citation>
    <scope>NUCLEOTIDE SEQUENCE [LARGE SCALE GENOMIC DNA]</scope>
    <source>
        <strain evidence="2 3">WMS-il1</strain>
    </source>
</reference>
<dbReference type="SUPFAM" id="SSF53098">
    <property type="entry name" value="Ribonuclease H-like"/>
    <property type="match status" value="1"/>
</dbReference>
<proteinExistence type="predicted"/>
<dbReference type="EMBL" id="CABIJS010000544">
    <property type="protein sequence ID" value="VUZ53099.1"/>
    <property type="molecule type" value="Genomic_DNA"/>
</dbReference>
<dbReference type="Proteomes" id="UP000321570">
    <property type="component" value="Unassembled WGS sequence"/>
</dbReference>
<dbReference type="PANTHER" id="PTHR37984">
    <property type="entry name" value="PROTEIN CBG26694"/>
    <property type="match status" value="1"/>
</dbReference>
<dbReference type="InterPro" id="IPR036397">
    <property type="entry name" value="RNaseH_sf"/>
</dbReference>
<accession>A0A564Z1C9</accession>
<sequence>MNSHFKWPEAISMPLTYAAATISFEEYCRQGTIDHIRTLLYHPQSNGETERFVETFERGLLEENEEGTKEKVIRKFSLTYRTTPHPIVGGKSHAELLMRGTVRTFNYTMIPKMKNKRKKRRRRRTSEPAKRHERGLFIVDGLVFGRDFRIGNFWTVGNVVKRRGKCSMKSE</sequence>
<dbReference type="GO" id="GO:0003676">
    <property type="term" value="F:nucleic acid binding"/>
    <property type="evidence" value="ECO:0007669"/>
    <property type="project" value="InterPro"/>
</dbReference>
<name>A0A564Z1C9_HYMDI</name>
<dbReference type="InterPro" id="IPR001584">
    <property type="entry name" value="Integrase_cat-core"/>
</dbReference>
<dbReference type="InterPro" id="IPR012337">
    <property type="entry name" value="RNaseH-like_sf"/>
</dbReference>
<dbReference type="GO" id="GO:0015074">
    <property type="term" value="P:DNA integration"/>
    <property type="evidence" value="ECO:0007669"/>
    <property type="project" value="InterPro"/>
</dbReference>
<evidence type="ECO:0000313" key="2">
    <source>
        <dbReference type="EMBL" id="VUZ53099.1"/>
    </source>
</evidence>
<feature type="domain" description="Integrase catalytic" evidence="1">
    <location>
        <begin position="1"/>
        <end position="101"/>
    </location>
</feature>
<dbReference type="PANTHER" id="PTHR37984:SF5">
    <property type="entry name" value="PROTEIN NYNRIN-LIKE"/>
    <property type="match status" value="1"/>
</dbReference>
<protein>
    <recommendedName>
        <fullName evidence="1">Integrase catalytic domain-containing protein</fullName>
    </recommendedName>
</protein>
<dbReference type="Gene3D" id="3.30.420.10">
    <property type="entry name" value="Ribonuclease H-like superfamily/Ribonuclease H"/>
    <property type="match status" value="1"/>
</dbReference>
<dbReference type="PROSITE" id="PS50994">
    <property type="entry name" value="INTEGRASE"/>
    <property type="match status" value="1"/>
</dbReference>